<feature type="domain" description="Methyltransferase" evidence="1">
    <location>
        <begin position="56"/>
        <end position="150"/>
    </location>
</feature>
<dbReference type="Pfam" id="PF13649">
    <property type="entry name" value="Methyltransf_25"/>
    <property type="match status" value="1"/>
</dbReference>
<organism evidence="2">
    <name type="scientific">marine metagenome</name>
    <dbReference type="NCBI Taxonomy" id="408172"/>
    <lineage>
        <taxon>unclassified sequences</taxon>
        <taxon>metagenomes</taxon>
        <taxon>ecological metagenomes</taxon>
    </lineage>
</organism>
<dbReference type="InterPro" id="IPR041698">
    <property type="entry name" value="Methyltransf_25"/>
</dbReference>
<dbReference type="EMBL" id="UINC01221468">
    <property type="protein sequence ID" value="SVE49814.1"/>
    <property type="molecule type" value="Genomic_DNA"/>
</dbReference>
<dbReference type="SUPFAM" id="SSF53335">
    <property type="entry name" value="S-adenosyl-L-methionine-dependent methyltransferases"/>
    <property type="match status" value="1"/>
</dbReference>
<evidence type="ECO:0000313" key="2">
    <source>
        <dbReference type="EMBL" id="SVE49814.1"/>
    </source>
</evidence>
<evidence type="ECO:0000259" key="1">
    <source>
        <dbReference type="Pfam" id="PF13649"/>
    </source>
</evidence>
<dbReference type="AlphaFoldDB" id="A0A383DZQ7"/>
<reference evidence="2" key="1">
    <citation type="submission" date="2018-05" db="EMBL/GenBank/DDBJ databases">
        <authorList>
            <person name="Lanie J.A."/>
            <person name="Ng W.-L."/>
            <person name="Kazmierczak K.M."/>
            <person name="Andrzejewski T.M."/>
            <person name="Davidsen T.M."/>
            <person name="Wayne K.J."/>
            <person name="Tettelin H."/>
            <person name="Glass J.I."/>
            <person name="Rusch D."/>
            <person name="Podicherti R."/>
            <person name="Tsui H.-C.T."/>
            <person name="Winkler M.E."/>
        </authorList>
    </citation>
    <scope>NUCLEOTIDE SEQUENCE</scope>
</reference>
<dbReference type="CDD" id="cd02440">
    <property type="entry name" value="AdoMet_MTases"/>
    <property type="match status" value="1"/>
</dbReference>
<dbReference type="InterPro" id="IPR029063">
    <property type="entry name" value="SAM-dependent_MTases_sf"/>
</dbReference>
<gene>
    <name evidence="2" type="ORF">METZ01_LOCUS502668</name>
</gene>
<name>A0A383DZQ7_9ZZZZ</name>
<dbReference type="Gene3D" id="3.40.50.150">
    <property type="entry name" value="Vaccinia Virus protein VP39"/>
    <property type="match status" value="1"/>
</dbReference>
<feature type="non-terminal residue" evidence="2">
    <location>
        <position position="165"/>
    </location>
</feature>
<accession>A0A383DZQ7</accession>
<proteinExistence type="predicted"/>
<sequence length="165" mass="18201">MSVDRDGTGSTGEWYQKSYEQGGLSAQRRYPNEELLRFLGRRFFPIPVAERADIQVLELGSGSCANLWMVAREGFSAHGIDLAPEAADLGAQMLASWGTSANLETGSMDDLPWPDESFHVVIDVFSANCLDSTSFAKCLREITRVLKSGGIFFTHTPSKRSDDFL</sequence>
<protein>
    <recommendedName>
        <fullName evidence="1">Methyltransferase domain-containing protein</fullName>
    </recommendedName>
</protein>